<protein>
    <recommendedName>
        <fullName evidence="3">Pyrroline-5-carboxylate reductase catalytic N-terminal domain-containing protein</fullName>
    </recommendedName>
</protein>
<evidence type="ECO:0000259" key="3">
    <source>
        <dbReference type="Pfam" id="PF03807"/>
    </source>
</evidence>
<organism evidence="4 5">
    <name type="scientific">Meganyctiphanes norvegica</name>
    <name type="common">Northern krill</name>
    <name type="synonym">Thysanopoda norvegica</name>
    <dbReference type="NCBI Taxonomy" id="48144"/>
    <lineage>
        <taxon>Eukaryota</taxon>
        <taxon>Metazoa</taxon>
        <taxon>Ecdysozoa</taxon>
        <taxon>Arthropoda</taxon>
        <taxon>Crustacea</taxon>
        <taxon>Multicrustacea</taxon>
        <taxon>Malacostraca</taxon>
        <taxon>Eumalacostraca</taxon>
        <taxon>Eucarida</taxon>
        <taxon>Euphausiacea</taxon>
        <taxon>Euphausiidae</taxon>
        <taxon>Meganyctiphanes</taxon>
    </lineage>
</organism>
<keyword evidence="2" id="KW-1133">Transmembrane helix</keyword>
<evidence type="ECO:0000313" key="4">
    <source>
        <dbReference type="EMBL" id="CAL4124924.1"/>
    </source>
</evidence>
<dbReference type="GO" id="GO:0008823">
    <property type="term" value="F:cupric reductase (NADH) activity"/>
    <property type="evidence" value="ECO:0007669"/>
    <property type="project" value="TreeGrafter"/>
</dbReference>
<comment type="caution">
    <text evidence="4">The sequence shown here is derived from an EMBL/GenBank/DDBJ whole genome shotgun (WGS) entry which is preliminary data.</text>
</comment>
<dbReference type="GO" id="GO:0005886">
    <property type="term" value="C:plasma membrane"/>
    <property type="evidence" value="ECO:0007669"/>
    <property type="project" value="TreeGrafter"/>
</dbReference>
<evidence type="ECO:0000256" key="1">
    <source>
        <dbReference type="ARBA" id="ARBA00023002"/>
    </source>
</evidence>
<dbReference type="GO" id="GO:0015677">
    <property type="term" value="P:copper ion import"/>
    <property type="evidence" value="ECO:0007669"/>
    <property type="project" value="TreeGrafter"/>
</dbReference>
<dbReference type="Gene3D" id="3.40.50.720">
    <property type="entry name" value="NAD(P)-binding Rossmann-like Domain"/>
    <property type="match status" value="1"/>
</dbReference>
<evidence type="ECO:0000256" key="2">
    <source>
        <dbReference type="SAM" id="Phobius"/>
    </source>
</evidence>
<evidence type="ECO:0000313" key="5">
    <source>
        <dbReference type="Proteomes" id="UP001497623"/>
    </source>
</evidence>
<dbReference type="InterPro" id="IPR051267">
    <property type="entry name" value="STEAP_metalloreductase"/>
</dbReference>
<dbReference type="GO" id="GO:0052851">
    <property type="term" value="F:ferric-chelate reductase (NADPH) activity"/>
    <property type="evidence" value="ECO:0007669"/>
    <property type="project" value="TreeGrafter"/>
</dbReference>
<dbReference type="GO" id="GO:0005768">
    <property type="term" value="C:endosome"/>
    <property type="evidence" value="ECO:0007669"/>
    <property type="project" value="TreeGrafter"/>
</dbReference>
<proteinExistence type="predicted"/>
<dbReference type="PANTHER" id="PTHR14239:SF0">
    <property type="entry name" value="F420-DEPENDENT NADP REDUCTASE"/>
    <property type="match status" value="1"/>
</dbReference>
<keyword evidence="2" id="KW-0472">Membrane</keyword>
<sequence>MVSLAKLIDYGSDEDVSEDSHWYDAQTNEAELYAEVSQPSTRDNDAVNCCNDVVISHSLMLYNHQTPSETACSYLDDMVNQQQNTHHSIANSGYVSLGATNILPVISDLDDLNSTSTNTSRQIVIFGSGDFGRSIAECLLNANYRVVVASRSPAMCLNRLFLLNAGAEILSHKEALLRSSMVVLAVQRHHYSSLPLSRLKNKIIIDVSNRSETVRRNRMSNAEYLQRLLPESIVIKAFNTLSAYTLTDTGGGCREQYVHVCGDSPAAKDQVMILAKNIGLTPKDAGNLKESRRLEELPHRLFTSWRCPCKFTIIIFLFIWIFFFFKFQLCRNISDGRSWDWSAFQRILLLNTRTTSAVTATILLSLCYLPGVISAYIQLMRGTKYKLFPKCLDAWLKSRKQLGLLALFFGILHGILVLCDSHISAKSEEGWREPTIMALG</sequence>
<feature type="non-terminal residue" evidence="4">
    <location>
        <position position="440"/>
    </location>
</feature>
<feature type="transmembrane region" description="Helical" evidence="2">
    <location>
        <begin position="402"/>
        <end position="419"/>
    </location>
</feature>
<keyword evidence="1" id="KW-0560">Oxidoreductase</keyword>
<accession>A0AAV2RIH6</accession>
<gene>
    <name evidence="4" type="ORF">MNOR_LOCUS24878</name>
</gene>
<dbReference type="SUPFAM" id="SSF51735">
    <property type="entry name" value="NAD(P)-binding Rossmann-fold domains"/>
    <property type="match status" value="1"/>
</dbReference>
<keyword evidence="5" id="KW-1185">Reference proteome</keyword>
<dbReference type="EMBL" id="CAXKWB010023215">
    <property type="protein sequence ID" value="CAL4124924.1"/>
    <property type="molecule type" value="Genomic_DNA"/>
</dbReference>
<feature type="transmembrane region" description="Helical" evidence="2">
    <location>
        <begin position="356"/>
        <end position="377"/>
    </location>
</feature>
<keyword evidence="2" id="KW-0812">Transmembrane</keyword>
<dbReference type="InterPro" id="IPR028939">
    <property type="entry name" value="P5C_Rdtase_cat_N"/>
</dbReference>
<feature type="transmembrane region" description="Helical" evidence="2">
    <location>
        <begin position="311"/>
        <end position="329"/>
    </location>
</feature>
<dbReference type="Proteomes" id="UP001497623">
    <property type="component" value="Unassembled WGS sequence"/>
</dbReference>
<feature type="domain" description="Pyrroline-5-carboxylate reductase catalytic N-terminal" evidence="3">
    <location>
        <begin position="123"/>
        <end position="209"/>
    </location>
</feature>
<dbReference type="Pfam" id="PF03807">
    <property type="entry name" value="F420_oxidored"/>
    <property type="match status" value="1"/>
</dbReference>
<dbReference type="InterPro" id="IPR036291">
    <property type="entry name" value="NAD(P)-bd_dom_sf"/>
</dbReference>
<dbReference type="PANTHER" id="PTHR14239">
    <property type="entry name" value="DUDULIN-RELATED"/>
    <property type="match status" value="1"/>
</dbReference>
<reference evidence="4 5" key="1">
    <citation type="submission" date="2024-05" db="EMBL/GenBank/DDBJ databases">
        <authorList>
            <person name="Wallberg A."/>
        </authorList>
    </citation>
    <scope>NUCLEOTIDE SEQUENCE [LARGE SCALE GENOMIC DNA]</scope>
</reference>
<dbReference type="AlphaFoldDB" id="A0AAV2RIH6"/>
<name>A0AAV2RIH6_MEGNR</name>